<dbReference type="Proteomes" id="UP000202420">
    <property type="component" value="Segment"/>
</dbReference>
<evidence type="ECO:0000256" key="1">
    <source>
        <dbReference type="SAM" id="Phobius"/>
    </source>
</evidence>
<proteinExistence type="predicted"/>
<accession>A7K9R9</accession>
<gene>
    <name evidence="2" type="primary">z659R</name>
    <name evidence="2" type="ORF">ATCV1_z659R</name>
</gene>
<evidence type="ECO:0000313" key="2">
    <source>
        <dbReference type="EMBL" id="ABT16793.1"/>
    </source>
</evidence>
<dbReference type="EMBL" id="EF101928">
    <property type="protein sequence ID" value="ABT16793.1"/>
    <property type="molecule type" value="Genomic_DNA"/>
</dbReference>
<dbReference type="GeneID" id="5470576"/>
<protein>
    <submittedName>
        <fullName evidence="2">Uncharacterized protein z659R</fullName>
    </submittedName>
</protein>
<reference evidence="2 3" key="1">
    <citation type="submission" date="2006-09" db="EMBL/GenBank/DDBJ databases">
        <title>Sequence and annotation of the 288-kb ATCV-1 virus that infects an endosymbiotic Chlorella strain of the heliozoon Acanthocystis turfacea.</title>
        <authorList>
            <person name="Fitzgerald L.A."/>
            <person name="Graves M.V."/>
            <person name="Li X."/>
            <person name="Pfitzner A.J.P."/>
            <person name="Hartigan J."/>
            <person name="Van Etten J.L."/>
        </authorList>
    </citation>
    <scope>NUCLEOTIDE SEQUENCE [LARGE SCALE GENOMIC DNA]</scope>
    <source>
        <strain evidence="2 3">ATCV-1</strain>
    </source>
</reference>
<evidence type="ECO:0000313" key="3">
    <source>
        <dbReference type="Proteomes" id="UP000202420"/>
    </source>
</evidence>
<dbReference type="RefSeq" id="YP_001427140.1">
    <property type="nucleotide sequence ID" value="NC_008724.1"/>
</dbReference>
<name>A7K9R9_9PHYC</name>
<keyword evidence="1" id="KW-0472">Membrane</keyword>
<organism evidence="2 3">
    <name type="scientific">Chlorovirus heliozoae</name>
    <dbReference type="NCBI Taxonomy" id="322019"/>
    <lineage>
        <taxon>Viruses</taxon>
        <taxon>Varidnaviria</taxon>
        <taxon>Bamfordvirae</taxon>
        <taxon>Nucleocytoviricota</taxon>
        <taxon>Megaviricetes</taxon>
        <taxon>Algavirales</taxon>
        <taxon>Phycodnaviridae</taxon>
        <taxon>Chlorovirus</taxon>
    </lineage>
</organism>
<sequence length="68" mass="7821">MHWGQDGAGPFLTGCSGFPQIHREMSRSAGKVLLSIWRFLRTTFYFIYVNIIFISPKRMQALTRCPLA</sequence>
<feature type="transmembrane region" description="Helical" evidence="1">
    <location>
        <begin position="35"/>
        <end position="54"/>
    </location>
</feature>
<keyword evidence="1" id="KW-1133">Transmembrane helix</keyword>
<dbReference type="KEGG" id="vg:5470576"/>
<keyword evidence="1" id="KW-0812">Transmembrane</keyword>
<keyword evidence="3" id="KW-1185">Reference proteome</keyword>